<dbReference type="Proteomes" id="UP000000457">
    <property type="component" value="Segment"/>
</dbReference>
<organism evidence="1 2">
    <name type="scientific">Cronobacter phage vB_CsaM_GAP32</name>
    <dbReference type="NCBI Taxonomy" id="1141136"/>
    <lineage>
        <taxon>Viruses</taxon>
        <taxon>Duplodnaviria</taxon>
        <taxon>Heunggongvirae</taxon>
        <taxon>Uroviricota</taxon>
        <taxon>Caudoviricetes</taxon>
        <taxon>Mimasvirus</taxon>
        <taxon>Mimasvirus GAP32</taxon>
    </lineage>
</organism>
<name>K4F9M8_9CAUD</name>
<dbReference type="EMBL" id="JN882285">
    <property type="protein sequence ID" value="AFC21790.1"/>
    <property type="molecule type" value="Genomic_DNA"/>
</dbReference>
<evidence type="ECO:0000313" key="1">
    <source>
        <dbReference type="EMBL" id="AFC21790.1"/>
    </source>
</evidence>
<protein>
    <submittedName>
        <fullName evidence="1">Uncharacterized protein</fullName>
    </submittedName>
</protein>
<reference evidence="1 2" key="1">
    <citation type="journal article" date="2014" name="Virology">
        <title>Supersize me: Cronobacter sakazakii phage GAP32.</title>
        <authorList>
            <person name="Abbasifar R."/>
            <person name="Griffiths M.W."/>
            <person name="Sabour P.M."/>
            <person name="Ackermann H.-W."/>
            <person name="Vandersteegen K."/>
            <person name="Lavigne R."/>
            <person name="Noben J.-P."/>
            <person name="Villa A.A."/>
            <person name="Abbasifar A."/>
            <person name="Nash J.H.E."/>
            <person name="Kropinski A.M."/>
        </authorList>
    </citation>
    <scope>NUCLEOTIDE SEQUENCE [LARGE SCALE GENOMIC DNA]</scope>
    <source>
        <strain evidence="1">GAP-32</strain>
    </source>
</reference>
<keyword evidence="2" id="KW-1185">Reference proteome</keyword>
<dbReference type="RefSeq" id="YP_006987445.1">
    <property type="nucleotide sequence ID" value="NC_019401.1"/>
</dbReference>
<sequence length="60" mass="6585">MSYLVLILSLQSGSESISTSTMKLDVDVKTCETVAIPDAKKQYVNSPIRVVSARCFPVTY</sequence>
<proteinExistence type="predicted"/>
<dbReference type="KEGG" id="vg:13994080"/>
<dbReference type="GeneID" id="13994080"/>
<accession>K4F9M8</accession>
<evidence type="ECO:0000313" key="2">
    <source>
        <dbReference type="Proteomes" id="UP000000457"/>
    </source>
</evidence>
<gene>
    <name evidence="1" type="ORF">GAP32_340</name>
</gene>